<proteinExistence type="inferred from homology"/>
<evidence type="ECO:0000313" key="4">
    <source>
        <dbReference type="EMBL" id="PSS18918.1"/>
    </source>
</evidence>
<evidence type="ECO:0008006" key="6">
    <source>
        <dbReference type="Google" id="ProtNLM"/>
    </source>
</evidence>
<comment type="caution">
    <text evidence="4">The sequence shown here is derived from an EMBL/GenBank/DDBJ whole genome shotgun (WGS) entry which is preliminary data.</text>
</comment>
<dbReference type="GO" id="GO:0016491">
    <property type="term" value="F:oxidoreductase activity"/>
    <property type="evidence" value="ECO:0007669"/>
    <property type="project" value="UniProtKB-KW"/>
</dbReference>
<evidence type="ECO:0000313" key="5">
    <source>
        <dbReference type="Proteomes" id="UP000186601"/>
    </source>
</evidence>
<dbReference type="STRING" id="98765.A0A2R6R114"/>
<name>A0A2R6R114_9APHY</name>
<reference evidence="4 5" key="1">
    <citation type="submission" date="2018-02" db="EMBL/GenBank/DDBJ databases">
        <title>Genome sequence of the basidiomycete white-rot fungus Phlebia centrifuga.</title>
        <authorList>
            <person name="Granchi Z."/>
            <person name="Peng M."/>
            <person name="de Vries R.P."/>
            <person name="Hilden K."/>
            <person name="Makela M.R."/>
            <person name="Grigoriev I."/>
            <person name="Riley R."/>
        </authorList>
    </citation>
    <scope>NUCLEOTIDE SEQUENCE [LARGE SCALE GENOMIC DNA]</scope>
    <source>
        <strain evidence="4 5">FBCC195</strain>
    </source>
</reference>
<dbReference type="Pfam" id="PF00106">
    <property type="entry name" value="adh_short"/>
    <property type="match status" value="1"/>
</dbReference>
<keyword evidence="3" id="KW-0560">Oxidoreductase</keyword>
<organism evidence="4 5">
    <name type="scientific">Hermanssonia centrifuga</name>
    <dbReference type="NCBI Taxonomy" id="98765"/>
    <lineage>
        <taxon>Eukaryota</taxon>
        <taxon>Fungi</taxon>
        <taxon>Dikarya</taxon>
        <taxon>Basidiomycota</taxon>
        <taxon>Agaricomycotina</taxon>
        <taxon>Agaricomycetes</taxon>
        <taxon>Polyporales</taxon>
        <taxon>Meruliaceae</taxon>
        <taxon>Hermanssonia</taxon>
    </lineage>
</organism>
<evidence type="ECO:0000256" key="1">
    <source>
        <dbReference type="ARBA" id="ARBA00006484"/>
    </source>
</evidence>
<dbReference type="Proteomes" id="UP000186601">
    <property type="component" value="Unassembled WGS sequence"/>
</dbReference>
<evidence type="ECO:0000256" key="2">
    <source>
        <dbReference type="ARBA" id="ARBA00022857"/>
    </source>
</evidence>
<dbReference type="OrthoDB" id="191139at2759"/>
<keyword evidence="5" id="KW-1185">Reference proteome</keyword>
<sequence length="309" mass="34052">MPYPTVKHLHIVRRTGMAYMATQTLAGPPATYKPTTALNKEKVEEAIQDLLQETGKQAHALQLDLADLKAIKQAAEDFQTKETQLHVLFNSAGVMFPPIEMVTADGYDLQFGTNVLGHFYFTRLLTPMLLSTAASTPGGKVRVINTSSMGHLMGNKHIDYETLKDGPQRVKMGTQKLYFQSKFGNVVFSNELHRQHGDQGIVSISLHPGNLKTDLQRHASTLEKCVTSIMLYPAPMGALTQLYAGTMPQAAEFGGKVGRRCALASLSLAHTVMQYMIPWARVGEARKETNDPKVGAELWAWLESQVKGV</sequence>
<dbReference type="PANTHER" id="PTHR24320">
    <property type="entry name" value="RETINOL DEHYDROGENASE"/>
    <property type="match status" value="1"/>
</dbReference>
<dbReference type="EMBL" id="MLYV02000283">
    <property type="protein sequence ID" value="PSS18918.1"/>
    <property type="molecule type" value="Genomic_DNA"/>
</dbReference>
<keyword evidence="2" id="KW-0521">NADP</keyword>
<accession>A0A2R6R114</accession>
<dbReference type="SUPFAM" id="SSF51735">
    <property type="entry name" value="NAD(P)-binding Rossmann-fold domains"/>
    <property type="match status" value="1"/>
</dbReference>
<dbReference type="Gene3D" id="3.40.50.720">
    <property type="entry name" value="NAD(P)-binding Rossmann-like Domain"/>
    <property type="match status" value="1"/>
</dbReference>
<protein>
    <recommendedName>
        <fullName evidence="6">NAD(P)-binding protein</fullName>
    </recommendedName>
</protein>
<dbReference type="AlphaFoldDB" id="A0A2R6R114"/>
<dbReference type="InterPro" id="IPR002347">
    <property type="entry name" value="SDR_fam"/>
</dbReference>
<dbReference type="InterPro" id="IPR036291">
    <property type="entry name" value="NAD(P)-bd_dom_sf"/>
</dbReference>
<evidence type="ECO:0000256" key="3">
    <source>
        <dbReference type="ARBA" id="ARBA00023002"/>
    </source>
</evidence>
<gene>
    <name evidence="4" type="ORF">PHLCEN_2v3134</name>
</gene>
<dbReference type="PANTHER" id="PTHR24320:SF282">
    <property type="entry name" value="WW DOMAIN-CONTAINING OXIDOREDUCTASE"/>
    <property type="match status" value="1"/>
</dbReference>
<comment type="similarity">
    <text evidence="1">Belongs to the short-chain dehydrogenases/reductases (SDR) family.</text>
</comment>